<accession>A0A4C1ZP69</accession>
<dbReference type="AlphaFoldDB" id="A0A4C1ZP69"/>
<evidence type="ECO:0000313" key="1">
    <source>
        <dbReference type="EMBL" id="GBP89132.1"/>
    </source>
</evidence>
<dbReference type="OrthoDB" id="10017160at2759"/>
<organism evidence="1 2">
    <name type="scientific">Eumeta variegata</name>
    <name type="common">Bagworm moth</name>
    <name type="synonym">Eumeta japonica</name>
    <dbReference type="NCBI Taxonomy" id="151549"/>
    <lineage>
        <taxon>Eukaryota</taxon>
        <taxon>Metazoa</taxon>
        <taxon>Ecdysozoa</taxon>
        <taxon>Arthropoda</taxon>
        <taxon>Hexapoda</taxon>
        <taxon>Insecta</taxon>
        <taxon>Pterygota</taxon>
        <taxon>Neoptera</taxon>
        <taxon>Endopterygota</taxon>
        <taxon>Lepidoptera</taxon>
        <taxon>Glossata</taxon>
        <taxon>Ditrysia</taxon>
        <taxon>Tineoidea</taxon>
        <taxon>Psychidae</taxon>
        <taxon>Oiketicinae</taxon>
        <taxon>Eumeta</taxon>
    </lineage>
</organism>
<dbReference type="Proteomes" id="UP000299102">
    <property type="component" value="Unassembled WGS sequence"/>
</dbReference>
<protein>
    <submittedName>
        <fullName evidence="1">Uncharacterized protein</fullName>
    </submittedName>
</protein>
<keyword evidence="2" id="KW-1185">Reference proteome</keyword>
<dbReference type="EMBL" id="BGZK01001977">
    <property type="protein sequence ID" value="GBP89132.1"/>
    <property type="molecule type" value="Genomic_DNA"/>
</dbReference>
<gene>
    <name evidence="1" type="ORF">EVAR_67928_1</name>
</gene>
<reference evidence="1 2" key="1">
    <citation type="journal article" date="2019" name="Commun. Biol.">
        <title>The bagworm genome reveals a unique fibroin gene that provides high tensile strength.</title>
        <authorList>
            <person name="Kono N."/>
            <person name="Nakamura H."/>
            <person name="Ohtoshi R."/>
            <person name="Tomita M."/>
            <person name="Numata K."/>
            <person name="Arakawa K."/>
        </authorList>
    </citation>
    <scope>NUCLEOTIDE SEQUENCE [LARGE SCALE GENOMIC DNA]</scope>
</reference>
<proteinExistence type="predicted"/>
<evidence type="ECO:0000313" key="2">
    <source>
        <dbReference type="Proteomes" id="UP000299102"/>
    </source>
</evidence>
<name>A0A4C1ZP69_EUMVA</name>
<comment type="caution">
    <text evidence="1">The sequence shown here is derived from an EMBL/GenBank/DDBJ whole genome shotgun (WGS) entry which is preliminary data.</text>
</comment>
<sequence length="136" mass="15013">MKHRTRRLFMTGLQNSNVVSISVTHFVTVARPPVNDRNIDAVRGMIETDRRVTYHEIRASLGIGLSQIRSNLDRYLASDYCPPVGVAGPAKVVYKTRKLARLCACADGGHAECKVNGSFLGTYTYLSITASKIIKD</sequence>